<name>A0A1Z1MQ55_KUECA</name>
<dbReference type="SMART" id="SM00382">
    <property type="entry name" value="AAA"/>
    <property type="match status" value="1"/>
</dbReference>
<dbReference type="InterPro" id="IPR045735">
    <property type="entry name" value="Spore_III_AA_AAA+_ATPase"/>
</dbReference>
<dbReference type="PANTHER" id="PTHR20953">
    <property type="entry name" value="KINASE-RELATED"/>
    <property type="match status" value="1"/>
</dbReference>
<dbReference type="InterPro" id="IPR058670">
    <property type="entry name" value="PTPase_dom"/>
</dbReference>
<organism evidence="4">
    <name type="scientific">Kuetzingia canaliculata</name>
    <name type="common">Red alga</name>
    <name type="synonym">Rytiphlaea canaliculata</name>
    <dbReference type="NCBI Taxonomy" id="228262"/>
    <lineage>
        <taxon>Eukaryota</taxon>
        <taxon>Rhodophyta</taxon>
        <taxon>Florideophyceae</taxon>
        <taxon>Rhodymeniophycidae</taxon>
        <taxon>Ceramiales</taxon>
        <taxon>Rhodomelaceae</taxon>
        <taxon>Amansieae</taxon>
        <taxon>Kuetzingia</taxon>
    </lineage>
</organism>
<dbReference type="CDD" id="cd00009">
    <property type="entry name" value="AAA"/>
    <property type="match status" value="1"/>
</dbReference>
<dbReference type="Pfam" id="PF19568">
    <property type="entry name" value="Spore_III_AA"/>
    <property type="match status" value="1"/>
</dbReference>
<dbReference type="GeneID" id="33361289"/>
<evidence type="ECO:0000256" key="2">
    <source>
        <dbReference type="ARBA" id="ARBA00022840"/>
    </source>
</evidence>
<reference evidence="4" key="1">
    <citation type="journal article" date="2017" name="J. Phycol.">
        <title>Analysis of chloroplast genomes and a supermatrix inform reclassification of the Rhodomelaceae (Rhodophyta).</title>
        <authorList>
            <person name="Diaz-Tapia P."/>
            <person name="Maggs C.A."/>
            <person name="West J.A."/>
            <person name="Verbruggen H."/>
        </authorList>
    </citation>
    <scope>NUCLEOTIDE SEQUENCE</scope>
    <source>
        <strain evidence="4">PD1540</strain>
    </source>
</reference>
<accession>A0A1Z1MQ55</accession>
<feature type="domain" description="AAA+ ATPase" evidence="3">
    <location>
        <begin position="122"/>
        <end position="278"/>
    </location>
</feature>
<dbReference type="SUPFAM" id="SSF52540">
    <property type="entry name" value="P-loop containing nucleoside triphosphate hydrolases"/>
    <property type="match status" value="1"/>
</dbReference>
<evidence type="ECO:0000259" key="3">
    <source>
        <dbReference type="SMART" id="SM00382"/>
    </source>
</evidence>
<dbReference type="Pfam" id="PF25516">
    <property type="entry name" value="PTPase"/>
    <property type="match status" value="1"/>
</dbReference>
<keyword evidence="4" id="KW-0934">Plastid</keyword>
<keyword evidence="1" id="KW-0547">Nucleotide-binding</keyword>
<keyword evidence="4" id="KW-0150">Chloroplast</keyword>
<gene>
    <name evidence="4" type="primary">ycf45</name>
</gene>
<protein>
    <recommendedName>
        <fullName evidence="3">AAA+ ATPase domain-containing protein</fullName>
    </recommendedName>
</protein>
<dbReference type="EMBL" id="MF101449">
    <property type="protein sequence ID" value="ARW67901.1"/>
    <property type="molecule type" value="Genomic_DNA"/>
</dbReference>
<geneLocation type="chloroplast" evidence="4"/>
<keyword evidence="2" id="KW-0067">ATP-binding</keyword>
<dbReference type="GO" id="GO:0005524">
    <property type="term" value="F:ATP binding"/>
    <property type="evidence" value="ECO:0007669"/>
    <property type="project" value="UniProtKB-KW"/>
</dbReference>
<evidence type="ECO:0000256" key="1">
    <source>
        <dbReference type="ARBA" id="ARBA00022741"/>
    </source>
</evidence>
<dbReference type="InterPro" id="IPR027417">
    <property type="entry name" value="P-loop_NTPase"/>
</dbReference>
<evidence type="ECO:0000313" key="4">
    <source>
        <dbReference type="EMBL" id="ARW67901.1"/>
    </source>
</evidence>
<dbReference type="RefSeq" id="YP_009398715.1">
    <property type="nucleotide sequence ID" value="NC_035293.1"/>
</dbReference>
<sequence length="572" mass="65092">MLIADDLDRLLNILPDFVKNPLQKHPNKKYLIEVVMDLGRRPEARFPKGPEYLSNVNISWHDLDFCIKKIPNFGADNRSGIESTLHRISSIKNRRGNIVGLTCRVGRAIFGTIGLIRDLLYSGSSILLLGKPGVGKTTAIREITRVLADEMEKRVVIIDTSNEIAGDGDIPHPAIGRARRMQVTKPELQHQVMIEAVENHMPEVIIIDEIGTELEALAARTIAERGVQLVGTAHGNHLESVIKNPTLSDLIGGIQYVTLGDDEAKRRGSQKSILERKAVPAFQIAIEIHQRNNWVIHEKVDFIVDQLLQGSNFYLQRRISNHDGSISINCESFNSTEFIVNNKVSSIDNLQMMKKSNVFSLYSVDKNAYHEFNKLNTDLTSSSRIKQGSISFKNIRKNINNTSYLDYIKSIRLYVYGINLQQIEETIIALNLSIALTRDIMKADCILALRSYVKHDSKIRHLAKSKRITIYTIHNNGINNLVRALKQILNVYTINYKNWKNLCAHKSLSQLNVLFETRCAIEKIVLVRKQSIELLPQADTLRQLQSKLINMYNLRYSTFSYYNTHKLIIYPI</sequence>
<dbReference type="Gene3D" id="3.40.50.300">
    <property type="entry name" value="P-loop containing nucleotide triphosphate hydrolases"/>
    <property type="match status" value="1"/>
</dbReference>
<dbReference type="InterPro" id="IPR003593">
    <property type="entry name" value="AAA+_ATPase"/>
</dbReference>
<dbReference type="AlphaFoldDB" id="A0A1Z1MQ55"/>
<dbReference type="PANTHER" id="PTHR20953:SF3">
    <property type="entry name" value="P-LOOP CONTAINING NUCLEOSIDE TRIPHOSPHATE HYDROLASES SUPERFAMILY PROTEIN"/>
    <property type="match status" value="1"/>
</dbReference>
<proteinExistence type="predicted"/>